<organism evidence="1 2">
    <name type="scientific">Portunus trituberculatus</name>
    <name type="common">Swimming crab</name>
    <name type="synonym">Neptunus trituberculatus</name>
    <dbReference type="NCBI Taxonomy" id="210409"/>
    <lineage>
        <taxon>Eukaryota</taxon>
        <taxon>Metazoa</taxon>
        <taxon>Ecdysozoa</taxon>
        <taxon>Arthropoda</taxon>
        <taxon>Crustacea</taxon>
        <taxon>Multicrustacea</taxon>
        <taxon>Malacostraca</taxon>
        <taxon>Eumalacostraca</taxon>
        <taxon>Eucarida</taxon>
        <taxon>Decapoda</taxon>
        <taxon>Pleocyemata</taxon>
        <taxon>Brachyura</taxon>
        <taxon>Eubrachyura</taxon>
        <taxon>Portunoidea</taxon>
        <taxon>Portunidae</taxon>
        <taxon>Portuninae</taxon>
        <taxon>Portunus</taxon>
    </lineage>
</organism>
<gene>
    <name evidence="1" type="ORF">E2C01_073259</name>
</gene>
<sequence>MHPGAAWLPRARLSVG</sequence>
<dbReference type="EMBL" id="VSRR010049297">
    <property type="protein sequence ID" value="MPC78762.1"/>
    <property type="molecule type" value="Genomic_DNA"/>
</dbReference>
<accession>A0A5B7I4R1</accession>
<protein>
    <submittedName>
        <fullName evidence="1">Uncharacterized protein</fullName>
    </submittedName>
</protein>
<comment type="caution">
    <text evidence="1">The sequence shown here is derived from an EMBL/GenBank/DDBJ whole genome shotgun (WGS) entry which is preliminary data.</text>
</comment>
<reference evidence="1 2" key="1">
    <citation type="submission" date="2019-05" db="EMBL/GenBank/DDBJ databases">
        <title>Another draft genome of Portunus trituberculatus and its Hox gene families provides insights of decapod evolution.</title>
        <authorList>
            <person name="Jeong J.-H."/>
            <person name="Song I."/>
            <person name="Kim S."/>
            <person name="Choi T."/>
            <person name="Kim D."/>
            <person name="Ryu S."/>
            <person name="Kim W."/>
        </authorList>
    </citation>
    <scope>NUCLEOTIDE SEQUENCE [LARGE SCALE GENOMIC DNA]</scope>
    <source>
        <tissue evidence="1">Muscle</tissue>
    </source>
</reference>
<evidence type="ECO:0000313" key="2">
    <source>
        <dbReference type="Proteomes" id="UP000324222"/>
    </source>
</evidence>
<name>A0A5B7I4R1_PORTR</name>
<evidence type="ECO:0000313" key="1">
    <source>
        <dbReference type="EMBL" id="MPC78762.1"/>
    </source>
</evidence>
<proteinExistence type="predicted"/>
<dbReference type="AlphaFoldDB" id="A0A5B7I4R1"/>
<keyword evidence="2" id="KW-1185">Reference proteome</keyword>
<dbReference type="Proteomes" id="UP000324222">
    <property type="component" value="Unassembled WGS sequence"/>
</dbReference>